<sequence>MNAIAYGKGMYVVVCRGGKLLISKDGVHWEEKDSISAEDLEDIVWDGKQFIIVGTGGTAARSDSSLLIAMNNRKSIPSDRGCSCCCSGPLPEVRLGSKCPATIE</sequence>
<evidence type="ECO:0000313" key="1">
    <source>
        <dbReference type="EMBL" id="EHQ63011.1"/>
    </source>
</evidence>
<protein>
    <submittedName>
        <fullName evidence="1">Uncharacterized protein</fullName>
    </submittedName>
</protein>
<comment type="caution">
    <text evidence="1">The sequence shown here is derived from an EMBL/GenBank/DDBJ whole genome shotgun (WGS) entry which is preliminary data.</text>
</comment>
<dbReference type="Proteomes" id="UP000003900">
    <property type="component" value="Unassembled WGS sequence"/>
</dbReference>
<proteinExistence type="predicted"/>
<keyword evidence="2" id="KW-1185">Reference proteome</keyword>
<dbReference type="AlphaFoldDB" id="H3SDA4"/>
<name>H3SDA4_9BACL</name>
<evidence type="ECO:0000313" key="2">
    <source>
        <dbReference type="Proteomes" id="UP000003900"/>
    </source>
</evidence>
<gene>
    <name evidence="1" type="ORF">PDENDC454_07495</name>
</gene>
<organism evidence="1 2">
    <name type="scientific">Paenibacillus dendritiformis C454</name>
    <dbReference type="NCBI Taxonomy" id="1131935"/>
    <lineage>
        <taxon>Bacteria</taxon>
        <taxon>Bacillati</taxon>
        <taxon>Bacillota</taxon>
        <taxon>Bacilli</taxon>
        <taxon>Bacillales</taxon>
        <taxon>Paenibacillaceae</taxon>
        <taxon>Paenibacillus</taxon>
    </lineage>
</organism>
<reference evidence="1 2" key="1">
    <citation type="journal article" date="2012" name="J. Bacteriol.">
        <title>Genome Sequence of the Pattern-Forming Social Bacterium Paenibacillus dendritiformis C454 Chiral Morphotype.</title>
        <authorList>
            <person name="Sirota-Madi A."/>
            <person name="Olender T."/>
            <person name="Helman Y."/>
            <person name="Brainis I."/>
            <person name="Finkelshtein A."/>
            <person name="Roth D."/>
            <person name="Hagai E."/>
            <person name="Leshkowitz D."/>
            <person name="Brodsky L."/>
            <person name="Galatenko V."/>
            <person name="Nikolaev V."/>
            <person name="Gutnick D.L."/>
            <person name="Lancet D."/>
            <person name="Ben-Jacob E."/>
        </authorList>
    </citation>
    <scope>NUCLEOTIDE SEQUENCE [LARGE SCALE GENOMIC DNA]</scope>
    <source>
        <strain evidence="1 2">C454</strain>
    </source>
</reference>
<accession>H3SDA4</accession>
<dbReference type="EMBL" id="AHKH01000013">
    <property type="protein sequence ID" value="EHQ63011.1"/>
    <property type="molecule type" value="Genomic_DNA"/>
</dbReference>